<sequence>MELVSEGKNFRLARQEELPEILEFLEKHLPESLKAIESCGTVRIREFTDILYRPIYAGILNQDLELSMQTRYRLSFTLSAVREVFHQTLKTFLNDRVWDFYFYVNKSWPEEPVCLHFPGMTLSNVLCHPKISSGYQQLRHSQLVAGLWLPWQPLVIMKVVDVDLYHDIVMASRLDRRYAAGHDCMFGGLAISGALKTTVLTANGDFMQHRGTCLHGWWPRKSRDN</sequence>
<evidence type="ECO:0000313" key="1">
    <source>
        <dbReference type="EMBL" id="CAD7452483.1"/>
    </source>
</evidence>
<reference evidence="1" key="1">
    <citation type="submission" date="2020-11" db="EMBL/GenBank/DDBJ databases">
        <authorList>
            <person name="Tran Van P."/>
        </authorList>
    </citation>
    <scope>NUCLEOTIDE SEQUENCE</scope>
</reference>
<organism evidence="1">
    <name type="scientific">Timema tahoe</name>
    <dbReference type="NCBI Taxonomy" id="61484"/>
    <lineage>
        <taxon>Eukaryota</taxon>
        <taxon>Metazoa</taxon>
        <taxon>Ecdysozoa</taxon>
        <taxon>Arthropoda</taxon>
        <taxon>Hexapoda</taxon>
        <taxon>Insecta</taxon>
        <taxon>Pterygota</taxon>
        <taxon>Neoptera</taxon>
        <taxon>Polyneoptera</taxon>
        <taxon>Phasmatodea</taxon>
        <taxon>Timematodea</taxon>
        <taxon>Timematoidea</taxon>
        <taxon>Timematidae</taxon>
        <taxon>Timema</taxon>
    </lineage>
</organism>
<dbReference type="AlphaFoldDB" id="A0A7R9FF83"/>
<gene>
    <name evidence="1" type="ORF">TTEB3V08_LOCUS661</name>
</gene>
<dbReference type="EMBL" id="OE000114">
    <property type="protein sequence ID" value="CAD7452483.1"/>
    <property type="molecule type" value="Genomic_DNA"/>
</dbReference>
<accession>A0A7R9FF83</accession>
<proteinExistence type="predicted"/>
<name>A0A7R9FF83_9NEOP</name>
<protein>
    <submittedName>
        <fullName evidence="1">Uncharacterized protein</fullName>
    </submittedName>
</protein>